<name>A0A6M3YQ41_9VIRU</name>
<dbReference type="InterPro" id="IPR027417">
    <property type="entry name" value="P-loop_NTPase"/>
</dbReference>
<dbReference type="SUPFAM" id="SSF52540">
    <property type="entry name" value="P-loop containing nucleoside triphosphate hydrolases"/>
    <property type="match status" value="1"/>
</dbReference>
<sequence>MVAYSKKVGLPRVKADFGECHAELSKSDASRSYVWKEDTRVPGTQFEFGSLAVRRNSTVDWDAVRNAALAGSLDEVPSDIFVRCYNQLRRIGQDNLRPVAMERTCHVFWGRTGTGKSRRAWEEASMDAYPKDPNSKFWDGYQGQDSVVIDEFRGAISISHVLRWLDRYPVIVEVKGSSVCLRASRIWMTSNLDPRLWYPEADQETVDALMRRLTIVHFQ</sequence>
<dbReference type="GO" id="GO:0042025">
    <property type="term" value="C:host cell nucleus"/>
    <property type="evidence" value="ECO:0007669"/>
    <property type="project" value="UniProtKB-SubCell"/>
</dbReference>
<dbReference type="GO" id="GO:0003723">
    <property type="term" value="F:RNA binding"/>
    <property type="evidence" value="ECO:0007669"/>
    <property type="project" value="InterPro"/>
</dbReference>
<accession>A0A6M3YQ41</accession>
<keyword evidence="3" id="KW-1048">Host nucleus</keyword>
<dbReference type="InterPro" id="IPR000605">
    <property type="entry name" value="Helicase_SF3_ssDNA/RNA_vir"/>
</dbReference>
<protein>
    <recommendedName>
        <fullName evidence="2">Replication-associated protein</fullName>
    </recommendedName>
</protein>
<reference evidence="5" key="1">
    <citation type="submission" date="2020-01" db="EMBL/GenBank/DDBJ databases">
        <title>Novel CRESS-DNA virus.</title>
        <authorList>
            <person name="Liu Q."/>
            <person name="Shan T."/>
            <person name="Yang S."/>
            <person name="Zhang W."/>
        </authorList>
    </citation>
    <scope>NUCLEOTIDE SEQUENCE</scope>
    <source>
        <strain evidence="5">Hbl169cir1</strain>
    </source>
</reference>
<evidence type="ECO:0000256" key="2">
    <source>
        <dbReference type="ARBA" id="ARBA00014531"/>
    </source>
</evidence>
<evidence type="ECO:0000256" key="1">
    <source>
        <dbReference type="ARBA" id="ARBA00004147"/>
    </source>
</evidence>
<dbReference type="EMBL" id="MN928931">
    <property type="protein sequence ID" value="QJI53708.1"/>
    <property type="molecule type" value="Genomic_DNA"/>
</dbReference>
<evidence type="ECO:0000313" key="5">
    <source>
        <dbReference type="EMBL" id="QJI53708.1"/>
    </source>
</evidence>
<organism evidence="5">
    <name type="scientific">Cressdnaviricota sp</name>
    <dbReference type="NCBI Taxonomy" id="2748378"/>
    <lineage>
        <taxon>Viruses</taxon>
        <taxon>Monodnaviria</taxon>
        <taxon>Shotokuvirae</taxon>
        <taxon>Cressdnaviricota</taxon>
    </lineage>
</organism>
<comment type="subcellular location">
    <subcellularLocation>
        <location evidence="1">Host nucleus</location>
    </subcellularLocation>
</comment>
<proteinExistence type="predicted"/>
<evidence type="ECO:0000259" key="4">
    <source>
        <dbReference type="Pfam" id="PF00910"/>
    </source>
</evidence>
<dbReference type="Pfam" id="PF00910">
    <property type="entry name" value="RNA_helicase"/>
    <property type="match status" value="1"/>
</dbReference>
<dbReference type="GO" id="GO:0003724">
    <property type="term" value="F:RNA helicase activity"/>
    <property type="evidence" value="ECO:0007669"/>
    <property type="project" value="InterPro"/>
</dbReference>
<evidence type="ECO:0000256" key="3">
    <source>
        <dbReference type="ARBA" id="ARBA00022562"/>
    </source>
</evidence>
<feature type="domain" description="Helicase superfamily 3 single-stranded DNA/RNA virus" evidence="4">
    <location>
        <begin position="107"/>
        <end position="191"/>
    </location>
</feature>